<dbReference type="AlphaFoldDB" id="A0A3Q4N3F7"/>
<evidence type="ECO:0000313" key="3">
    <source>
        <dbReference type="Proteomes" id="UP000261580"/>
    </source>
</evidence>
<dbReference type="GO" id="GO:0003341">
    <property type="term" value="P:cilium movement"/>
    <property type="evidence" value="ECO:0007669"/>
    <property type="project" value="InterPro"/>
</dbReference>
<dbReference type="Ensembl" id="ENSNBRT00000026654.1">
    <property type="protein sequence ID" value="ENSNBRP00000025969.1"/>
    <property type="gene ID" value="ENSNBRG00000019817.1"/>
</dbReference>
<organism evidence="2 3">
    <name type="scientific">Neolamprologus brichardi</name>
    <name type="common">Fairy cichlid</name>
    <name type="synonym">Lamprologus brichardi</name>
    <dbReference type="NCBI Taxonomy" id="32507"/>
    <lineage>
        <taxon>Eukaryota</taxon>
        <taxon>Metazoa</taxon>
        <taxon>Chordata</taxon>
        <taxon>Craniata</taxon>
        <taxon>Vertebrata</taxon>
        <taxon>Euteleostomi</taxon>
        <taxon>Actinopterygii</taxon>
        <taxon>Neopterygii</taxon>
        <taxon>Teleostei</taxon>
        <taxon>Neoteleostei</taxon>
        <taxon>Acanthomorphata</taxon>
        <taxon>Ovalentaria</taxon>
        <taxon>Cichlomorphae</taxon>
        <taxon>Cichliformes</taxon>
        <taxon>Cichlidae</taxon>
        <taxon>African cichlids</taxon>
        <taxon>Pseudocrenilabrinae</taxon>
        <taxon>Lamprologini</taxon>
        <taxon>Neolamprologus</taxon>
    </lineage>
</organism>
<sequence>MAVSGSISDQKVELQRKIKFLECEKTARYERTEATTRKQKEFIRQLRQENENLRKQLAETKAVSKAIRSQQIKHGTLLFKRKCINAVKHTNEVYQRRLNQLKMEYQKLKSESSSSKVSSDKLRALENDLEKTQFKCMEAQNIIVNYLKFKNHLHEESLTYKGQLDCLEAEILKQREEMNKLQIMNNDQQLSKEATKDELQKREELLYKDSKERARIIASYRKKVKECKAQPEKITLPEKLSGEAQHIITGMEEEDLKKISTFEEAFRHISETTGVTDIQEILECFNSQEETHQHLLKRKEENEKVLLQLKEEKELLSQQFEEMKYFRQAKHPSDQQALQESEQHLQTQQQKCDAAKERLDWLLKTLHTAQAGVDLSLIPNIKIFFYSDHFVLELMAQCEKKLLSLHKELQGKDVAGIMKELEKNKVRQRSSNETDEGKAKVITREALKLQSQLIIDSHSKKKTKMKMLKKKGKL</sequence>
<keyword evidence="3" id="KW-1185">Reference proteome</keyword>
<dbReference type="GeneTree" id="ENSGT01030000234857"/>
<dbReference type="GO" id="GO:0036064">
    <property type="term" value="C:ciliary basal body"/>
    <property type="evidence" value="ECO:0007669"/>
    <property type="project" value="TreeGrafter"/>
</dbReference>
<feature type="coiled-coil region" evidence="1">
    <location>
        <begin position="36"/>
        <end position="184"/>
    </location>
</feature>
<dbReference type="InterPro" id="IPR033192">
    <property type="entry name" value="ODAD3"/>
</dbReference>
<evidence type="ECO:0000256" key="1">
    <source>
        <dbReference type="SAM" id="Coils"/>
    </source>
</evidence>
<dbReference type="GO" id="GO:0036158">
    <property type="term" value="P:outer dynein arm assembly"/>
    <property type="evidence" value="ECO:0007669"/>
    <property type="project" value="InterPro"/>
</dbReference>
<dbReference type="STRING" id="32507.ENSNBRP00000025969"/>
<accession>A0A3Q4N3F7</accession>
<dbReference type="PANTHER" id="PTHR46518">
    <property type="entry name" value="COILED-COIL DOMAIN-CONTAINING PROTEIN 151"/>
    <property type="match status" value="1"/>
</dbReference>
<reference evidence="2" key="2">
    <citation type="submission" date="2025-09" db="UniProtKB">
        <authorList>
            <consortium name="Ensembl"/>
        </authorList>
    </citation>
    <scope>IDENTIFICATION</scope>
</reference>
<dbReference type="GO" id="GO:0097542">
    <property type="term" value="C:ciliary tip"/>
    <property type="evidence" value="ECO:0007669"/>
    <property type="project" value="TreeGrafter"/>
</dbReference>
<name>A0A3Q4N3F7_NEOBR</name>
<dbReference type="Proteomes" id="UP000261580">
    <property type="component" value="Unassembled WGS sequence"/>
</dbReference>
<dbReference type="PANTHER" id="PTHR46518:SF1">
    <property type="entry name" value="OUTER DYNEIN ARM-DOCKING COMPLEX SUBUNIT 3"/>
    <property type="match status" value="1"/>
</dbReference>
<protein>
    <submittedName>
        <fullName evidence="2">Coiled-coil domain-containing protein 151-like</fullName>
    </submittedName>
</protein>
<evidence type="ECO:0000313" key="2">
    <source>
        <dbReference type="Ensembl" id="ENSNBRP00000025969.1"/>
    </source>
</evidence>
<dbReference type="OMA" id="NMGEKPP"/>
<feature type="coiled-coil region" evidence="1">
    <location>
        <begin position="292"/>
        <end position="358"/>
    </location>
</feature>
<keyword evidence="1" id="KW-0175">Coiled coil</keyword>
<reference evidence="2" key="1">
    <citation type="submission" date="2025-08" db="UniProtKB">
        <authorList>
            <consortium name="Ensembl"/>
        </authorList>
    </citation>
    <scope>IDENTIFICATION</scope>
</reference>
<dbReference type="Bgee" id="ENSNBRG00000019817">
    <property type="expression patterns" value="Expressed in testis"/>
</dbReference>
<dbReference type="GO" id="GO:0035253">
    <property type="term" value="C:ciliary rootlet"/>
    <property type="evidence" value="ECO:0007669"/>
    <property type="project" value="TreeGrafter"/>
</dbReference>
<proteinExistence type="predicted"/>